<gene>
    <name evidence="2" type="ORF">RA11412_1614</name>
</gene>
<dbReference type="KEGG" id="raj:RA11412_1614"/>
<evidence type="ECO:0000313" key="2">
    <source>
        <dbReference type="EMBL" id="BAV87913.1"/>
    </source>
</evidence>
<keyword evidence="3" id="KW-1185">Reference proteome</keyword>
<protein>
    <recommendedName>
        <fullName evidence="4">Protein often found in Actinomycetes clustered with signal peptidase and/or RNaseHII</fullName>
    </recommendedName>
</protein>
<reference evidence="2 3" key="1">
    <citation type="submission" date="2016-10" db="EMBL/GenBank/DDBJ databases">
        <title>Genome sequence of Rothia aeria strain JCM11412.</title>
        <authorList>
            <person name="Nambu T."/>
        </authorList>
    </citation>
    <scope>NUCLEOTIDE SEQUENCE [LARGE SCALE GENOMIC DNA]</scope>
    <source>
        <strain evidence="2 3">JCM 11412</strain>
    </source>
</reference>
<dbReference type="EMBL" id="AP017895">
    <property type="protein sequence ID" value="BAV87913.1"/>
    <property type="molecule type" value="Genomic_DNA"/>
</dbReference>
<dbReference type="Pfam" id="PF10611">
    <property type="entry name" value="DUF2469"/>
    <property type="match status" value="1"/>
</dbReference>
<evidence type="ECO:0008006" key="4">
    <source>
        <dbReference type="Google" id="ProtNLM"/>
    </source>
</evidence>
<dbReference type="AlphaFoldDB" id="A0A2Z5QZW8"/>
<dbReference type="Proteomes" id="UP000250241">
    <property type="component" value="Chromosome"/>
</dbReference>
<evidence type="ECO:0000313" key="3">
    <source>
        <dbReference type="Proteomes" id="UP000250241"/>
    </source>
</evidence>
<feature type="region of interest" description="Disordered" evidence="1">
    <location>
        <begin position="115"/>
        <end position="146"/>
    </location>
</feature>
<dbReference type="InterPro" id="IPR019592">
    <property type="entry name" value="DUF2469"/>
</dbReference>
<feature type="compositionally biased region" description="Basic and acidic residues" evidence="1">
    <location>
        <begin position="135"/>
        <end position="146"/>
    </location>
</feature>
<organism evidence="2 3">
    <name type="scientific">Rothia aeria</name>
    <dbReference type="NCBI Taxonomy" id="172042"/>
    <lineage>
        <taxon>Bacteria</taxon>
        <taxon>Bacillati</taxon>
        <taxon>Actinomycetota</taxon>
        <taxon>Actinomycetes</taxon>
        <taxon>Micrococcales</taxon>
        <taxon>Micrococcaceae</taxon>
        <taxon>Rothia</taxon>
    </lineage>
</organism>
<name>A0A2Z5QZW8_9MICC</name>
<sequence>MSAEELENYETDAQLALYREYRDVMSLFTHAVDTDRRFYLANHVEVIPRVSDGTVYFEVLMSDVWVWDVFRTNRFVKTVRVLSTHDVNVEERLPNQEFSIPDMGVRTLFDAAENTGMVSEAEHRPESNTQPQDASDARRRGPETDG</sequence>
<accession>A0A2Z5QZW8</accession>
<proteinExistence type="predicted"/>
<evidence type="ECO:0000256" key="1">
    <source>
        <dbReference type="SAM" id="MobiDB-lite"/>
    </source>
</evidence>